<feature type="region of interest" description="Disordered" evidence="1">
    <location>
        <begin position="16"/>
        <end position="35"/>
    </location>
</feature>
<dbReference type="EMBL" id="BAFN01000001">
    <property type="protein sequence ID" value="GAN32734.1"/>
    <property type="molecule type" value="Genomic_DNA"/>
</dbReference>
<evidence type="ECO:0000313" key="3">
    <source>
        <dbReference type="Proteomes" id="UP000032309"/>
    </source>
</evidence>
<accession>A0ABQ0JVC6</accession>
<comment type="caution">
    <text evidence="2">The sequence shown here is derived from an EMBL/GenBank/DDBJ whole genome shotgun (WGS) entry which is preliminary data.</text>
</comment>
<organism evidence="2 3">
    <name type="scientific">Candidatus Brocadia sinica JPN1</name>
    <dbReference type="NCBI Taxonomy" id="1197129"/>
    <lineage>
        <taxon>Bacteria</taxon>
        <taxon>Pseudomonadati</taxon>
        <taxon>Planctomycetota</taxon>
        <taxon>Candidatus Brocadiia</taxon>
        <taxon>Candidatus Brocadiales</taxon>
        <taxon>Candidatus Brocadiaceae</taxon>
        <taxon>Candidatus Brocadia</taxon>
    </lineage>
</organism>
<proteinExistence type="predicted"/>
<gene>
    <name evidence="2" type="ORF">BROSI_A1249</name>
</gene>
<protein>
    <submittedName>
        <fullName evidence="2">Uncharacterized protein</fullName>
    </submittedName>
</protein>
<evidence type="ECO:0000256" key="1">
    <source>
        <dbReference type="SAM" id="MobiDB-lite"/>
    </source>
</evidence>
<name>A0ABQ0JVC6_9BACT</name>
<reference evidence="3" key="1">
    <citation type="journal article" date="2015" name="Genome Announc.">
        <title>Draft Genome Sequence of an Anaerobic Ammonium-Oxidizing Bacterium, "Candidatus Brocadia sinica".</title>
        <authorList>
            <person name="Oshiki M."/>
            <person name="Shinyako-Hata K."/>
            <person name="Satoh H."/>
            <person name="Okabe S."/>
        </authorList>
    </citation>
    <scope>NUCLEOTIDE SEQUENCE [LARGE SCALE GENOMIC DNA]</scope>
    <source>
        <strain evidence="3">JPN1</strain>
    </source>
</reference>
<dbReference type="Proteomes" id="UP000032309">
    <property type="component" value="Unassembled WGS sequence"/>
</dbReference>
<sequence length="69" mass="7018">MSVPIAMFSVFASTIPAPATDDPKGGALGSTTGGDGGTDLLPLMTVNTANPTPKAARTGRRYFLIMGFS</sequence>
<keyword evidence="3" id="KW-1185">Reference proteome</keyword>
<feature type="compositionally biased region" description="Gly residues" evidence="1">
    <location>
        <begin position="26"/>
        <end position="35"/>
    </location>
</feature>
<evidence type="ECO:0000313" key="2">
    <source>
        <dbReference type="EMBL" id="GAN32734.1"/>
    </source>
</evidence>